<evidence type="ECO:0000256" key="5">
    <source>
        <dbReference type="ARBA" id="ARBA00022692"/>
    </source>
</evidence>
<dbReference type="InterPro" id="IPR038731">
    <property type="entry name" value="RgtA/B/C-like"/>
</dbReference>
<evidence type="ECO:0000256" key="1">
    <source>
        <dbReference type="ARBA" id="ARBA00004651"/>
    </source>
</evidence>
<dbReference type="GO" id="GO:0009103">
    <property type="term" value="P:lipopolysaccharide biosynthetic process"/>
    <property type="evidence" value="ECO:0007669"/>
    <property type="project" value="UniProtKB-ARBA"/>
</dbReference>
<evidence type="ECO:0000259" key="9">
    <source>
        <dbReference type="Pfam" id="PF13231"/>
    </source>
</evidence>
<dbReference type="Pfam" id="PF13231">
    <property type="entry name" value="PMT_2"/>
    <property type="match status" value="1"/>
</dbReference>
<keyword evidence="3" id="KW-0328">Glycosyltransferase</keyword>
<feature type="transmembrane region" description="Helical" evidence="8">
    <location>
        <begin position="117"/>
        <end position="135"/>
    </location>
</feature>
<evidence type="ECO:0000313" key="11">
    <source>
        <dbReference type="Proteomes" id="UP000177258"/>
    </source>
</evidence>
<dbReference type="PANTHER" id="PTHR33908">
    <property type="entry name" value="MANNOSYLTRANSFERASE YKCB-RELATED"/>
    <property type="match status" value="1"/>
</dbReference>
<organism evidence="10 11">
    <name type="scientific">Candidatus Daviesbacteria bacterium RIFCSPHIGHO2_02_FULL_41_10</name>
    <dbReference type="NCBI Taxonomy" id="1797774"/>
    <lineage>
        <taxon>Bacteria</taxon>
        <taxon>Candidatus Daviesiibacteriota</taxon>
    </lineage>
</organism>
<feature type="transmembrane region" description="Helical" evidence="8">
    <location>
        <begin position="354"/>
        <end position="373"/>
    </location>
</feature>
<dbReference type="Proteomes" id="UP000177258">
    <property type="component" value="Unassembled WGS sequence"/>
</dbReference>
<keyword evidence="4" id="KW-0808">Transferase</keyword>
<keyword evidence="7 8" id="KW-0472">Membrane</keyword>
<feature type="transmembrane region" description="Helical" evidence="8">
    <location>
        <begin position="303"/>
        <end position="325"/>
    </location>
</feature>
<keyword evidence="2" id="KW-1003">Cell membrane</keyword>
<evidence type="ECO:0000256" key="2">
    <source>
        <dbReference type="ARBA" id="ARBA00022475"/>
    </source>
</evidence>
<dbReference type="EMBL" id="MFDB01000008">
    <property type="protein sequence ID" value="OGE33546.1"/>
    <property type="molecule type" value="Genomic_DNA"/>
</dbReference>
<comment type="caution">
    <text evidence="10">The sequence shown here is derived from an EMBL/GenBank/DDBJ whole genome shotgun (WGS) entry which is preliminary data.</text>
</comment>
<keyword evidence="6 8" id="KW-1133">Transmembrane helix</keyword>
<evidence type="ECO:0000256" key="6">
    <source>
        <dbReference type="ARBA" id="ARBA00022989"/>
    </source>
</evidence>
<feature type="transmembrane region" description="Helical" evidence="8">
    <location>
        <begin position="332"/>
        <end position="348"/>
    </location>
</feature>
<evidence type="ECO:0000256" key="8">
    <source>
        <dbReference type="SAM" id="Phobius"/>
    </source>
</evidence>
<gene>
    <name evidence="10" type="ORF">A3D83_01080</name>
</gene>
<dbReference type="InterPro" id="IPR050297">
    <property type="entry name" value="LipidA_mod_glycosyltrf_83"/>
</dbReference>
<protein>
    <recommendedName>
        <fullName evidence="9">Glycosyltransferase RgtA/B/C/D-like domain-containing protein</fullName>
    </recommendedName>
</protein>
<evidence type="ECO:0000256" key="4">
    <source>
        <dbReference type="ARBA" id="ARBA00022679"/>
    </source>
</evidence>
<comment type="subcellular location">
    <subcellularLocation>
        <location evidence="1">Cell membrane</location>
        <topology evidence="1">Multi-pass membrane protein</topology>
    </subcellularLocation>
</comment>
<feature type="transmembrane region" description="Helical" evidence="8">
    <location>
        <begin position="204"/>
        <end position="222"/>
    </location>
</feature>
<evidence type="ECO:0000256" key="3">
    <source>
        <dbReference type="ARBA" id="ARBA00022676"/>
    </source>
</evidence>
<feature type="transmembrane region" description="Helical" evidence="8">
    <location>
        <begin position="380"/>
        <end position="398"/>
    </location>
</feature>
<dbReference type="AlphaFoldDB" id="A0A1F5JY14"/>
<dbReference type="GO" id="GO:0016763">
    <property type="term" value="F:pentosyltransferase activity"/>
    <property type="evidence" value="ECO:0007669"/>
    <property type="project" value="TreeGrafter"/>
</dbReference>
<dbReference type="PANTHER" id="PTHR33908:SF11">
    <property type="entry name" value="MEMBRANE PROTEIN"/>
    <property type="match status" value="1"/>
</dbReference>
<accession>A0A1F5JY14</accession>
<feature type="transmembrane region" description="Helical" evidence="8">
    <location>
        <begin position="141"/>
        <end position="156"/>
    </location>
</feature>
<dbReference type="GO" id="GO:0005886">
    <property type="term" value="C:plasma membrane"/>
    <property type="evidence" value="ECO:0007669"/>
    <property type="project" value="UniProtKB-SubCell"/>
</dbReference>
<feature type="transmembrane region" description="Helical" evidence="8">
    <location>
        <begin position="168"/>
        <end position="192"/>
    </location>
</feature>
<feature type="domain" description="Glycosyltransferase RgtA/B/C/D-like" evidence="9">
    <location>
        <begin position="69"/>
        <end position="220"/>
    </location>
</feature>
<proteinExistence type="predicted"/>
<sequence length="530" mass="59879">MKINTTFKLLLVLIALAVFLRVYNFSFPAFTTDEARIAFRGYELYHNGVDELGRKLPFLFNSPDDYELPLVSYISALGTGFFGKSELGARVPFIIIGLILILLTYKVATQLSKEKYYSLFSALILILSPVLFFLSKAPNEYIVVATLILLLFYLLNKDRLNLIPITFTIILLFLTSKLSWFIVVPFVLYTIFVFRNNLNIRDKFKLSLISFTFTILAFVLFIQVPQGARSLAENNLSFFSDISIKNGIDWIRGQGLQSGWPPAVERILIGKALFLPIGFLHWLSNIQPAVLFGQFSKDTSLSFSGMGAFPKVLIVPALLGIAFLIKKGKRSLLLYPMIVVLPAAFIYPQLKSQVILFALPFIGYIIAFGLFQVNKIMKSLIIFLMVLELSVNFLFLSSEVNIMAKSRPYWIKPILLDASSVTGAGVFISDDIVRDPASFIEWFTPLKPQISAPDLKFPYKYRQTDFGKVKLLGLSDNLRLCQPGEVSSFFVTQRDLERVKKMGANTFIRTYSEDQGAVVVYRIEGEVCIN</sequence>
<reference evidence="10 11" key="1">
    <citation type="journal article" date="2016" name="Nat. Commun.">
        <title>Thousands of microbial genomes shed light on interconnected biogeochemical processes in an aquifer system.</title>
        <authorList>
            <person name="Anantharaman K."/>
            <person name="Brown C.T."/>
            <person name="Hug L.A."/>
            <person name="Sharon I."/>
            <person name="Castelle C.J."/>
            <person name="Probst A.J."/>
            <person name="Thomas B.C."/>
            <person name="Singh A."/>
            <person name="Wilkins M.J."/>
            <person name="Karaoz U."/>
            <person name="Brodie E.L."/>
            <person name="Williams K.H."/>
            <person name="Hubbard S.S."/>
            <person name="Banfield J.F."/>
        </authorList>
    </citation>
    <scope>NUCLEOTIDE SEQUENCE [LARGE SCALE GENOMIC DNA]</scope>
</reference>
<evidence type="ECO:0000313" key="10">
    <source>
        <dbReference type="EMBL" id="OGE33546.1"/>
    </source>
</evidence>
<evidence type="ECO:0000256" key="7">
    <source>
        <dbReference type="ARBA" id="ARBA00023136"/>
    </source>
</evidence>
<feature type="transmembrane region" description="Helical" evidence="8">
    <location>
        <begin position="87"/>
        <end position="105"/>
    </location>
</feature>
<name>A0A1F5JY14_9BACT</name>
<keyword evidence="5 8" id="KW-0812">Transmembrane</keyword>